<evidence type="ECO:0000256" key="1">
    <source>
        <dbReference type="ARBA" id="ARBA00004173"/>
    </source>
</evidence>
<dbReference type="Gene3D" id="3.40.1080.10">
    <property type="entry name" value="Glutaconate Coenzyme A-transferase"/>
    <property type="match status" value="2"/>
</dbReference>
<dbReference type="PANTHER" id="PTHR13707:SF23">
    <property type="entry name" value="SUCCINYL-COA:3-KETOACID-COENZYME A TRANSFERASE"/>
    <property type="match status" value="1"/>
</dbReference>
<dbReference type="EC" id="2.8.3.5" evidence="4"/>
<dbReference type="GO" id="GO:0046952">
    <property type="term" value="P:ketone body catabolic process"/>
    <property type="evidence" value="ECO:0007669"/>
    <property type="project" value="InterPro"/>
</dbReference>
<dbReference type="InterPro" id="IPR004165">
    <property type="entry name" value="CoA_trans_fam_I"/>
</dbReference>
<name>A0AAV4F252_9GAST</name>
<proteinExistence type="inferred from homology"/>
<evidence type="ECO:0000256" key="8">
    <source>
        <dbReference type="PIRSR" id="PIRSR000858-1"/>
    </source>
</evidence>
<dbReference type="PIRSF" id="PIRSF000858">
    <property type="entry name" value="SCOT-t"/>
    <property type="match status" value="1"/>
</dbReference>
<dbReference type="SUPFAM" id="SSF100950">
    <property type="entry name" value="NagB/RpiA/CoA transferase-like"/>
    <property type="match status" value="2"/>
</dbReference>
<keyword evidence="5 9" id="KW-0808">Transferase</keyword>
<sequence>MAVVSTSLLWSAGKLSKLTGVSRNFLSINRLSRSLQTTLCDARHFSNSRVWGTPVFCKSAEEALDGLENGDKLLLGGFGICGIPENLIVSLRDKGSKDLTIVSNTAGVADWGIGLLLANKQVKRMVVSYVGENPLFESEYLNGEVEVVLTPQGTLAEKLRAGGAGIPAFFTPTGFGSSVHLGGRPIKFDKEGHILEASKPKESREFNGRGCVLEEAITGDFALIKAWKADKAGNLVFRRTASNFNPAAAKAGRITVAEVEEIVEVGEISPEEVHLPHVYVQRIYQPDHFERRIEKLKYFGETHTAGSTPIRERIIKRAAAEFKDGMYLNLGIGMPMLASNFIPPHMTVYLQSENGILGLGPFPKKGEEDADLINAGKEAVTYVPGASCFGSDESFAMIRGGHLSMTMLGAMQVSELGDLANWMIPGKKVKGMGGAMDLVASPGSKVVVTTEHTTKTGEPKIMKNCVYPLTGTKCVDMIITELAVFNVDHHNGLTLKELADNHTLDEVRAATGCGFK</sequence>
<evidence type="ECO:0000256" key="6">
    <source>
        <dbReference type="ARBA" id="ARBA00022946"/>
    </source>
</evidence>
<dbReference type="SMART" id="SM00882">
    <property type="entry name" value="CoA_trans"/>
    <property type="match status" value="2"/>
</dbReference>
<dbReference type="InterPro" id="IPR037171">
    <property type="entry name" value="NagB/RpiA_transferase-like"/>
</dbReference>
<gene>
    <name evidence="9" type="ORF">ElyMa_005574500</name>
</gene>
<feature type="non-terminal residue" evidence="9">
    <location>
        <position position="516"/>
    </location>
</feature>
<comment type="similarity">
    <text evidence="3">Belongs to the 3-oxoacid CoA-transferase family.</text>
</comment>
<dbReference type="GO" id="GO:0005739">
    <property type="term" value="C:mitochondrion"/>
    <property type="evidence" value="ECO:0007669"/>
    <property type="project" value="UniProtKB-SubCell"/>
</dbReference>
<reference evidence="9 10" key="1">
    <citation type="journal article" date="2021" name="Elife">
        <title>Chloroplast acquisition without the gene transfer in kleptoplastic sea slugs, Plakobranchus ocellatus.</title>
        <authorList>
            <person name="Maeda T."/>
            <person name="Takahashi S."/>
            <person name="Yoshida T."/>
            <person name="Shimamura S."/>
            <person name="Takaki Y."/>
            <person name="Nagai Y."/>
            <person name="Toyoda A."/>
            <person name="Suzuki Y."/>
            <person name="Arimoto A."/>
            <person name="Ishii H."/>
            <person name="Satoh N."/>
            <person name="Nishiyama T."/>
            <person name="Hasebe M."/>
            <person name="Maruyama T."/>
            <person name="Minagawa J."/>
            <person name="Obokata J."/>
            <person name="Shigenobu S."/>
        </authorList>
    </citation>
    <scope>NUCLEOTIDE SEQUENCE [LARGE SCALE GENOMIC DNA]</scope>
</reference>
<dbReference type="InterPro" id="IPR004163">
    <property type="entry name" value="CoA_transf_BS"/>
</dbReference>
<dbReference type="PROSITE" id="PS01274">
    <property type="entry name" value="COA_TRANSF_2"/>
    <property type="match status" value="1"/>
</dbReference>
<dbReference type="InterPro" id="IPR004164">
    <property type="entry name" value="CoA_transf_AS"/>
</dbReference>
<dbReference type="PROSITE" id="PS01273">
    <property type="entry name" value="COA_TRANSF_1"/>
    <property type="match status" value="1"/>
</dbReference>
<dbReference type="Pfam" id="PF01144">
    <property type="entry name" value="CoA_trans"/>
    <property type="match status" value="2"/>
</dbReference>
<keyword evidence="10" id="KW-1185">Reference proteome</keyword>
<dbReference type="AlphaFoldDB" id="A0AAV4F252"/>
<feature type="active site" description="5-glutamyl coenzyme A thioester intermediate" evidence="8">
    <location>
        <position position="353"/>
    </location>
</feature>
<dbReference type="PANTHER" id="PTHR13707">
    <property type="entry name" value="KETOACID-COENZYME A TRANSFERASE"/>
    <property type="match status" value="1"/>
</dbReference>
<organism evidence="9 10">
    <name type="scientific">Elysia marginata</name>
    <dbReference type="NCBI Taxonomy" id="1093978"/>
    <lineage>
        <taxon>Eukaryota</taxon>
        <taxon>Metazoa</taxon>
        <taxon>Spiralia</taxon>
        <taxon>Lophotrochozoa</taxon>
        <taxon>Mollusca</taxon>
        <taxon>Gastropoda</taxon>
        <taxon>Heterobranchia</taxon>
        <taxon>Euthyneura</taxon>
        <taxon>Panpulmonata</taxon>
        <taxon>Sacoglossa</taxon>
        <taxon>Placobranchoidea</taxon>
        <taxon>Plakobranchidae</taxon>
        <taxon>Elysia</taxon>
    </lineage>
</organism>
<evidence type="ECO:0000313" key="10">
    <source>
        <dbReference type="Proteomes" id="UP000762676"/>
    </source>
</evidence>
<accession>A0AAV4F252</accession>
<evidence type="ECO:0000256" key="7">
    <source>
        <dbReference type="ARBA" id="ARBA00023128"/>
    </source>
</evidence>
<protein>
    <recommendedName>
        <fullName evidence="4">3-oxoacid CoA-transferase</fullName>
        <ecNumber evidence="4">2.8.3.5</ecNumber>
    </recommendedName>
</protein>
<dbReference type="InterPro" id="IPR014388">
    <property type="entry name" value="3-oxoacid_CoA-transferase"/>
</dbReference>
<dbReference type="NCBIfam" id="TIGR02428">
    <property type="entry name" value="pcaJ_scoB_fam"/>
    <property type="match status" value="1"/>
</dbReference>
<evidence type="ECO:0000256" key="4">
    <source>
        <dbReference type="ARBA" id="ARBA00012490"/>
    </source>
</evidence>
<keyword evidence="7" id="KW-0496">Mitochondrion</keyword>
<evidence type="ECO:0000256" key="5">
    <source>
        <dbReference type="ARBA" id="ARBA00022679"/>
    </source>
</evidence>
<dbReference type="GO" id="GO:0008260">
    <property type="term" value="F:succinyl-CoA:3-oxo-acid CoA-transferase activity"/>
    <property type="evidence" value="ECO:0007669"/>
    <property type="project" value="UniProtKB-EC"/>
</dbReference>
<dbReference type="InterPro" id="IPR012791">
    <property type="entry name" value="3-oxoacid_CoA-transf_B"/>
</dbReference>
<keyword evidence="6" id="KW-0809">Transit peptide</keyword>
<dbReference type="EMBL" id="BMAT01011120">
    <property type="protein sequence ID" value="GFR67084.1"/>
    <property type="molecule type" value="Genomic_DNA"/>
</dbReference>
<comment type="pathway">
    <text evidence="2">Ketone metabolism; succinyl-CoA degradation; acetoacetyl-CoA from succinyl-CoA: step 1/1.</text>
</comment>
<evidence type="ECO:0000313" key="9">
    <source>
        <dbReference type="EMBL" id="GFR67084.1"/>
    </source>
</evidence>
<comment type="caution">
    <text evidence="9">The sequence shown here is derived from an EMBL/GenBank/DDBJ whole genome shotgun (WGS) entry which is preliminary data.</text>
</comment>
<dbReference type="FunFam" id="3.40.1080.10:FF:000001">
    <property type="entry name" value="Succinyl-coa:3-ketoacid-coenzyme a transferase subunit b"/>
    <property type="match status" value="1"/>
</dbReference>
<dbReference type="Proteomes" id="UP000762676">
    <property type="component" value="Unassembled WGS sequence"/>
</dbReference>
<comment type="subcellular location">
    <subcellularLocation>
        <location evidence="1">Mitochondrion</location>
    </subcellularLocation>
</comment>
<evidence type="ECO:0000256" key="2">
    <source>
        <dbReference type="ARBA" id="ARBA00004753"/>
    </source>
</evidence>
<evidence type="ECO:0000256" key="3">
    <source>
        <dbReference type="ARBA" id="ARBA00007154"/>
    </source>
</evidence>